<comment type="catalytic activity">
    <reaction evidence="4 5">
        <text>O-phospho-L-tyrosyl-[protein] + H2O = L-tyrosyl-[protein] + phosphate</text>
        <dbReference type="Rhea" id="RHEA:10684"/>
        <dbReference type="Rhea" id="RHEA-COMP:10136"/>
        <dbReference type="Rhea" id="RHEA-COMP:20101"/>
        <dbReference type="ChEBI" id="CHEBI:15377"/>
        <dbReference type="ChEBI" id="CHEBI:43474"/>
        <dbReference type="ChEBI" id="CHEBI:46858"/>
        <dbReference type="ChEBI" id="CHEBI:61978"/>
        <dbReference type="EC" id="3.1.3.48"/>
    </reaction>
</comment>
<evidence type="ECO:0000313" key="6">
    <source>
        <dbReference type="EMBL" id="MDP5275970.1"/>
    </source>
</evidence>
<protein>
    <recommendedName>
        <fullName evidence="5">Tyrosine-protein phosphatase</fullName>
        <ecNumber evidence="5">3.1.3.48</ecNumber>
    </recommendedName>
</protein>
<dbReference type="PANTHER" id="PTHR39181">
    <property type="entry name" value="TYROSINE-PROTEIN PHOSPHATASE YWQE"/>
    <property type="match status" value="1"/>
</dbReference>
<dbReference type="RefSeq" id="WP_305993281.1">
    <property type="nucleotide sequence ID" value="NZ_JAVAMP010000011.1"/>
</dbReference>
<reference evidence="6 7" key="1">
    <citation type="submission" date="2023-08" db="EMBL/GenBank/DDBJ databases">
        <authorList>
            <person name="Park J.-S."/>
        </authorList>
    </citation>
    <scope>NUCLEOTIDE SEQUENCE [LARGE SCALE GENOMIC DNA]</scope>
    <source>
        <strain evidence="6 7">2205SS18-9</strain>
    </source>
</reference>
<organism evidence="6 7">
    <name type="scientific">Chengkuizengella axinellae</name>
    <dbReference type="NCBI Taxonomy" id="3064388"/>
    <lineage>
        <taxon>Bacteria</taxon>
        <taxon>Bacillati</taxon>
        <taxon>Bacillota</taxon>
        <taxon>Bacilli</taxon>
        <taxon>Bacillales</taxon>
        <taxon>Paenibacillaceae</taxon>
        <taxon>Chengkuizengella</taxon>
    </lineage>
</organism>
<keyword evidence="3 5" id="KW-0904">Protein phosphatase</keyword>
<dbReference type="PIRSF" id="PIRSF016557">
    <property type="entry name" value="Caps_synth_CpsB"/>
    <property type="match status" value="1"/>
</dbReference>
<comment type="similarity">
    <text evidence="1 5">Belongs to the metallo-dependent hydrolases superfamily. CpsB/CapC family.</text>
</comment>
<keyword evidence="2 5" id="KW-0378">Hydrolase</keyword>
<dbReference type="Gene3D" id="3.20.20.140">
    <property type="entry name" value="Metal-dependent hydrolases"/>
    <property type="match status" value="1"/>
</dbReference>
<evidence type="ECO:0000313" key="7">
    <source>
        <dbReference type="Proteomes" id="UP001231941"/>
    </source>
</evidence>
<accession>A0ABT9J4Q4</accession>
<dbReference type="EC" id="3.1.3.48" evidence="5"/>
<dbReference type="Proteomes" id="UP001231941">
    <property type="component" value="Unassembled WGS sequence"/>
</dbReference>
<comment type="caution">
    <text evidence="6">The sequence shown here is derived from an EMBL/GenBank/DDBJ whole genome shotgun (WGS) entry which is preliminary data.</text>
</comment>
<dbReference type="GO" id="GO:0004725">
    <property type="term" value="F:protein tyrosine phosphatase activity"/>
    <property type="evidence" value="ECO:0007669"/>
    <property type="project" value="UniProtKB-EC"/>
</dbReference>
<dbReference type="Pfam" id="PF19567">
    <property type="entry name" value="CpsB_CapC"/>
    <property type="match status" value="1"/>
</dbReference>
<sequence length="249" mass="29198">MIDINCNFLSRIDDITKERFWKLRTLKEVEKQGVTHIVAIHRFNKEKLLSEKEHLLSVVSELNENIKKEGMNIKVLVGHQVVIYDEIVEDFNRDIILSLNNDNKYIFISLPSIHIPQSIYRVIYELQMIGLKPVIVLPERNAAIVNNPTILYRLVRKGVFTQVGASSLMGRFGKKTQKTALQFIAGQLTHFVATEEDQYDDLIRSYEKIQQEFGESVRYKMLENAKKLVDNKMFNEDEPVKLKRKRWLY</sequence>
<dbReference type="InterPro" id="IPR016667">
    <property type="entry name" value="Caps_polysacc_synth_CpsB/CapC"/>
</dbReference>
<evidence type="ECO:0000256" key="3">
    <source>
        <dbReference type="ARBA" id="ARBA00022912"/>
    </source>
</evidence>
<evidence type="ECO:0000256" key="2">
    <source>
        <dbReference type="ARBA" id="ARBA00022801"/>
    </source>
</evidence>
<gene>
    <name evidence="6" type="ORF">Q5Y73_17870</name>
</gene>
<name>A0ABT9J4Q4_9BACL</name>
<keyword evidence="7" id="KW-1185">Reference proteome</keyword>
<evidence type="ECO:0000256" key="4">
    <source>
        <dbReference type="ARBA" id="ARBA00051722"/>
    </source>
</evidence>
<proteinExistence type="inferred from homology"/>
<dbReference type="EMBL" id="JAVAMP010000011">
    <property type="protein sequence ID" value="MDP5275970.1"/>
    <property type="molecule type" value="Genomic_DNA"/>
</dbReference>
<dbReference type="PANTHER" id="PTHR39181:SF1">
    <property type="entry name" value="TYROSINE-PROTEIN PHOSPHATASE YWQE"/>
    <property type="match status" value="1"/>
</dbReference>
<evidence type="ECO:0000256" key="5">
    <source>
        <dbReference type="PIRNR" id="PIRNR016557"/>
    </source>
</evidence>
<evidence type="ECO:0000256" key="1">
    <source>
        <dbReference type="ARBA" id="ARBA00005750"/>
    </source>
</evidence>